<feature type="signal peptide" evidence="1">
    <location>
        <begin position="1"/>
        <end position="23"/>
    </location>
</feature>
<keyword evidence="1" id="KW-0732">Signal</keyword>
<name>A0ABW2LB62_9BACT</name>
<dbReference type="RefSeq" id="WP_379714443.1">
    <property type="nucleotide sequence ID" value="NZ_JBHTBS010000009.1"/>
</dbReference>
<feature type="chain" id="PRO_5047343797" evidence="1">
    <location>
        <begin position="24"/>
        <end position="920"/>
    </location>
</feature>
<dbReference type="EMBL" id="JBHTBS010000009">
    <property type="protein sequence ID" value="MFC7338726.1"/>
    <property type="molecule type" value="Genomic_DNA"/>
</dbReference>
<proteinExistence type="predicted"/>
<protein>
    <submittedName>
        <fullName evidence="2">Beta strand repeat-containing protein</fullName>
    </submittedName>
</protein>
<evidence type="ECO:0000256" key="1">
    <source>
        <dbReference type="SAM" id="SignalP"/>
    </source>
</evidence>
<evidence type="ECO:0000313" key="3">
    <source>
        <dbReference type="Proteomes" id="UP001596472"/>
    </source>
</evidence>
<dbReference type="Proteomes" id="UP001596472">
    <property type="component" value="Unassembled WGS sequence"/>
</dbReference>
<sequence length="920" mass="94970">MKASKPLLFSLCAPFTLSGLSLAAELSAIDADVAVVDFSGQTFTGPQPFTTTTNNWARADDFSGANFSGLTIGIGSGSNNANQPFLDAKVANADFSGVTFDWAPYVHQSNGLRVNIFRQQEPSGTQYSGATFADSVWNITLNSTSFDAASSVALFNDGSGATDAATATSAVDFTGADFNFTGVGAATLANEIATIFVTNLGGFDGETPIGAFFDAEFVNNNFAEFDYATAAGLQIDLSAAGWQLVGPGVPLPATIYWTGTGGATWDQSTTANFSTNFEASPLAVTDFDSATATSGKAVFADEYFDSGSKPVTVSNITVAAGGVDVDTIEFTNDEVTYTVNSSDANGIKTATLISFTGGGITNFTGTHAHTGDTNVVDGYLTLEDGGRVSFAPTANGTTNRIHGDPDAGFVDLNGEIFFDLSGADISAGNRWTPIDVSTLNELYGSTFSVNSSLGAFAESLEDPNVWTLSNGNEIWTFSESTGTLVLSFITYDIGTPTTSPFDQSANSLSNTGNLATWNFATGYNPNIDASDFSGIDFTSLNELTAIDFSASSLTGAGIGNFSGSNFSGLTLDLGNQNNAFRGDDFTGADFSGSTINVGTGGGGNQPFLFATIVDADFSGVTFNWIPSSNGDGDHRINMFRHDPVTGTAYTGATFADSVWNINLTGTSLVAGAANLAFFNDGSGASDAANAANAVDFTGADFNFSGTVALGSDVGNLLITNLGGFDGPTAIGAFYDQAFVDNNSADFGHSGSSLVAALNAAGWQPVGPIVVTSPFDSWAAANGLDGSPGKESGPSDDPDGDGSNLYEYFFWNSDPLVAEAFGSELRGVDASGAVTGDLVFSHDRPVDISELTVTYQWSTDLVTFYNSGESDGTSTVSFATGDTGTPANGHTPEYESVEVTASVTSGPVPAKLFVRVSVTLP</sequence>
<keyword evidence="3" id="KW-1185">Reference proteome</keyword>
<evidence type="ECO:0000313" key="2">
    <source>
        <dbReference type="EMBL" id="MFC7338726.1"/>
    </source>
</evidence>
<organism evidence="2 3">
    <name type="scientific">Haloferula chungangensis</name>
    <dbReference type="NCBI Taxonomy" id="1048331"/>
    <lineage>
        <taxon>Bacteria</taxon>
        <taxon>Pseudomonadati</taxon>
        <taxon>Verrucomicrobiota</taxon>
        <taxon>Verrucomicrobiia</taxon>
        <taxon>Verrucomicrobiales</taxon>
        <taxon>Verrucomicrobiaceae</taxon>
        <taxon>Haloferula</taxon>
    </lineage>
</organism>
<accession>A0ABW2LB62</accession>
<reference evidence="3" key="1">
    <citation type="journal article" date="2019" name="Int. J. Syst. Evol. Microbiol.">
        <title>The Global Catalogue of Microorganisms (GCM) 10K type strain sequencing project: providing services to taxonomists for standard genome sequencing and annotation.</title>
        <authorList>
            <consortium name="The Broad Institute Genomics Platform"/>
            <consortium name="The Broad Institute Genome Sequencing Center for Infectious Disease"/>
            <person name="Wu L."/>
            <person name="Ma J."/>
        </authorList>
    </citation>
    <scope>NUCLEOTIDE SEQUENCE [LARGE SCALE GENOMIC DNA]</scope>
    <source>
        <strain evidence="3">CGMCC 4.1467</strain>
    </source>
</reference>
<comment type="caution">
    <text evidence="2">The sequence shown here is derived from an EMBL/GenBank/DDBJ whole genome shotgun (WGS) entry which is preliminary data.</text>
</comment>
<gene>
    <name evidence="2" type="ORF">ACFQY0_16140</name>
</gene>